<evidence type="ECO:0000313" key="2">
    <source>
        <dbReference type="EMBL" id="EHQ26135.1"/>
    </source>
</evidence>
<protein>
    <recommendedName>
        <fullName evidence="4">DUF4397 domain-containing protein</fullName>
    </recommendedName>
</protein>
<dbReference type="EMBL" id="CM001403">
    <property type="protein sequence ID" value="EHQ26135.1"/>
    <property type="molecule type" value="Genomic_DNA"/>
</dbReference>
<evidence type="ECO:0000256" key="1">
    <source>
        <dbReference type="SAM" id="SignalP"/>
    </source>
</evidence>
<organism evidence="2 3">
    <name type="scientific">Mucilaginibacter paludis DSM 18603</name>
    <dbReference type="NCBI Taxonomy" id="714943"/>
    <lineage>
        <taxon>Bacteria</taxon>
        <taxon>Pseudomonadati</taxon>
        <taxon>Bacteroidota</taxon>
        <taxon>Sphingobacteriia</taxon>
        <taxon>Sphingobacteriales</taxon>
        <taxon>Sphingobacteriaceae</taxon>
        <taxon>Mucilaginibacter</taxon>
    </lineage>
</organism>
<dbReference type="Proteomes" id="UP000002774">
    <property type="component" value="Chromosome"/>
</dbReference>
<sequence>MKKYTKLSFLLAFAILLNACKKGEPLPEKSFANITVISKVLLDVPTLTVYVDSVLMDTVGGGSAGTTLIERKKTTMKLTIKNLQTGKTLLDSTFTVKPKNSFTVLVDNSLGIATFYTPSTKPIPADSGSVQLFCNSVVGGMTGKGLTFKLFTTYDNANTFNPTTYEVKNLENGKLAAPLMLPLTKDAVGVMPTYYIQTVDPDTGTILSDLFPGFSGYGQVTVEPGKNNVVKVDIISDPLYGNFYNSPFLYFPL</sequence>
<reference evidence="2" key="1">
    <citation type="submission" date="2011-09" db="EMBL/GenBank/DDBJ databases">
        <title>The permanent draft genome of Mucilaginibacter paludis DSM 18603.</title>
        <authorList>
            <consortium name="US DOE Joint Genome Institute (JGI-PGF)"/>
            <person name="Lucas S."/>
            <person name="Han J."/>
            <person name="Lapidus A."/>
            <person name="Bruce D."/>
            <person name="Goodwin L."/>
            <person name="Pitluck S."/>
            <person name="Peters L."/>
            <person name="Kyrpides N."/>
            <person name="Mavromatis K."/>
            <person name="Ivanova N."/>
            <person name="Mikhailova N."/>
            <person name="Held B."/>
            <person name="Detter J.C."/>
            <person name="Tapia R."/>
            <person name="Han C."/>
            <person name="Land M."/>
            <person name="Hauser L."/>
            <person name="Markowitz V."/>
            <person name="Cheng J.-F."/>
            <person name="Hugenholtz P."/>
            <person name="Woyke T."/>
            <person name="Wu D."/>
            <person name="Tindall B."/>
            <person name="Brambilla E."/>
            <person name="Klenk H.-P."/>
            <person name="Eisen J.A."/>
        </authorList>
    </citation>
    <scope>NUCLEOTIDE SEQUENCE [LARGE SCALE GENOMIC DNA]</scope>
    <source>
        <strain evidence="2">DSM 18603</strain>
    </source>
</reference>
<dbReference type="RefSeq" id="WP_008506118.1">
    <property type="nucleotide sequence ID" value="NZ_CM001403.1"/>
</dbReference>
<keyword evidence="3" id="KW-1185">Reference proteome</keyword>
<feature type="signal peptide" evidence="1">
    <location>
        <begin position="1"/>
        <end position="19"/>
    </location>
</feature>
<dbReference type="OrthoDB" id="643247at2"/>
<accession>H1YE72</accession>
<dbReference type="AlphaFoldDB" id="H1YE72"/>
<evidence type="ECO:0000313" key="3">
    <source>
        <dbReference type="Proteomes" id="UP000002774"/>
    </source>
</evidence>
<name>H1YE72_9SPHI</name>
<gene>
    <name evidence="2" type="ORF">Mucpa_1994</name>
</gene>
<keyword evidence="1" id="KW-0732">Signal</keyword>
<proteinExistence type="predicted"/>
<dbReference type="HOGENOM" id="CLU_1097606_0_0_10"/>
<evidence type="ECO:0008006" key="4">
    <source>
        <dbReference type="Google" id="ProtNLM"/>
    </source>
</evidence>
<feature type="chain" id="PRO_5003557788" description="DUF4397 domain-containing protein" evidence="1">
    <location>
        <begin position="20"/>
        <end position="253"/>
    </location>
</feature>